<dbReference type="GO" id="GO:0016787">
    <property type="term" value="F:hydrolase activity"/>
    <property type="evidence" value="ECO:0007669"/>
    <property type="project" value="UniProtKB-KW"/>
</dbReference>
<protein>
    <submittedName>
        <fullName evidence="2">Alpha/beta hydrolase</fullName>
    </submittedName>
</protein>
<dbReference type="PRINTS" id="PR00111">
    <property type="entry name" value="ABHYDROLASE"/>
</dbReference>
<evidence type="ECO:0000259" key="1">
    <source>
        <dbReference type="Pfam" id="PF00561"/>
    </source>
</evidence>
<dbReference type="EMBL" id="JAUKPO010000017">
    <property type="protein sequence ID" value="MDO1449210.1"/>
    <property type="molecule type" value="Genomic_DNA"/>
</dbReference>
<dbReference type="InterPro" id="IPR050266">
    <property type="entry name" value="AB_hydrolase_sf"/>
</dbReference>
<dbReference type="InterPro" id="IPR029058">
    <property type="entry name" value="AB_hydrolase_fold"/>
</dbReference>
<dbReference type="InterPro" id="IPR000073">
    <property type="entry name" value="AB_hydrolase_1"/>
</dbReference>
<evidence type="ECO:0000313" key="3">
    <source>
        <dbReference type="Proteomes" id="UP001168528"/>
    </source>
</evidence>
<dbReference type="PANTHER" id="PTHR43798:SF33">
    <property type="entry name" value="HYDROLASE, PUTATIVE (AFU_ORTHOLOGUE AFUA_2G14860)-RELATED"/>
    <property type="match status" value="1"/>
</dbReference>
<dbReference type="Pfam" id="PF00561">
    <property type="entry name" value="Abhydrolase_1"/>
    <property type="match status" value="1"/>
</dbReference>
<keyword evidence="2" id="KW-0378">Hydrolase</keyword>
<dbReference type="Proteomes" id="UP001168528">
    <property type="component" value="Unassembled WGS sequence"/>
</dbReference>
<evidence type="ECO:0000313" key="2">
    <source>
        <dbReference type="EMBL" id="MDO1449210.1"/>
    </source>
</evidence>
<dbReference type="SUPFAM" id="SSF53474">
    <property type="entry name" value="alpha/beta-Hydrolases"/>
    <property type="match status" value="1"/>
</dbReference>
<reference evidence="2" key="1">
    <citation type="submission" date="2023-07" db="EMBL/GenBank/DDBJ databases">
        <title>The genome sequence of Rhodocytophaga aerolata KACC 12507.</title>
        <authorList>
            <person name="Zhang X."/>
        </authorList>
    </citation>
    <scope>NUCLEOTIDE SEQUENCE</scope>
    <source>
        <strain evidence="2">KACC 12507</strain>
    </source>
</reference>
<gene>
    <name evidence="2" type="ORF">Q0590_23235</name>
</gene>
<organism evidence="2 3">
    <name type="scientific">Rhodocytophaga aerolata</name>
    <dbReference type="NCBI Taxonomy" id="455078"/>
    <lineage>
        <taxon>Bacteria</taxon>
        <taxon>Pseudomonadati</taxon>
        <taxon>Bacteroidota</taxon>
        <taxon>Cytophagia</taxon>
        <taxon>Cytophagales</taxon>
        <taxon>Rhodocytophagaceae</taxon>
        <taxon>Rhodocytophaga</taxon>
    </lineage>
</organism>
<dbReference type="PANTHER" id="PTHR43798">
    <property type="entry name" value="MONOACYLGLYCEROL LIPASE"/>
    <property type="match status" value="1"/>
</dbReference>
<dbReference type="Gene3D" id="3.40.50.1820">
    <property type="entry name" value="alpha/beta hydrolase"/>
    <property type="match status" value="1"/>
</dbReference>
<name>A0ABT8RAT0_9BACT</name>
<comment type="caution">
    <text evidence="2">The sequence shown here is derived from an EMBL/GenBank/DDBJ whole genome shotgun (WGS) entry which is preliminary data.</text>
</comment>
<proteinExistence type="predicted"/>
<feature type="domain" description="AB hydrolase-1" evidence="1">
    <location>
        <begin position="61"/>
        <end position="162"/>
    </location>
</feature>
<keyword evidence="3" id="KW-1185">Reference proteome</keyword>
<dbReference type="RefSeq" id="WP_302040013.1">
    <property type="nucleotide sequence ID" value="NZ_JAUKPO010000017.1"/>
</dbReference>
<accession>A0ABT8RAT0</accession>
<sequence>MQNLNPFEITSSNLNHNNINKYQESAYTITEFIYHNIDGCPLHATSIELNNAPESTHEGTVLILLHGGGPDHHSMVPLAQKLADCHTVILPDIRGYGRSVCTDPSLHTWTQYTNDIIALLDHIGASKAIIGGAGLGTTIALRTAITHPDRVHALVLISIEEIEDDNAKEEEIVFLDAFAARVQAEGIMAAWEPILEKFPPIIGNMVREAIPRSNPESIATAAAIVHDRSFRSVDELANIDVPTLIIPGIDDRHPTALAEHIAHILPNGHLAPVTISTDLQTADDFARIFAPIIRNFLINTVPRK</sequence>